<organism evidence="1 2">
    <name type="scientific">Cedecea neteri</name>
    <dbReference type="NCBI Taxonomy" id="158822"/>
    <lineage>
        <taxon>Bacteria</taxon>
        <taxon>Pseudomonadati</taxon>
        <taxon>Pseudomonadota</taxon>
        <taxon>Gammaproteobacteria</taxon>
        <taxon>Enterobacterales</taxon>
        <taxon>Enterobacteriaceae</taxon>
        <taxon>Cedecea</taxon>
    </lineage>
</organism>
<accession>A0A2X2V936</accession>
<proteinExistence type="predicted"/>
<dbReference type="InterPro" id="IPR010794">
    <property type="entry name" value="MalM"/>
</dbReference>
<evidence type="ECO:0000313" key="1">
    <source>
        <dbReference type="EMBL" id="SQA98229.1"/>
    </source>
</evidence>
<dbReference type="Proteomes" id="UP000251197">
    <property type="component" value="Unassembled WGS sequence"/>
</dbReference>
<name>A0A2X2V936_9ENTR</name>
<evidence type="ECO:0000313" key="2">
    <source>
        <dbReference type="Proteomes" id="UP000251197"/>
    </source>
</evidence>
<dbReference type="AlphaFoldDB" id="A0A2X2V936"/>
<gene>
    <name evidence="1" type="ORF">NCTC12120_02082</name>
</gene>
<dbReference type="GO" id="GO:0042597">
    <property type="term" value="C:periplasmic space"/>
    <property type="evidence" value="ECO:0007669"/>
    <property type="project" value="InterPro"/>
</dbReference>
<sequence>MPPVSQDVVLTASSASLNVGELTGSVAAFVLPADQGSLEITLTSLVKDLSVYAPNVLILDGQMQPSAFFPSSYFQYQKPGMTSGNRLENVMKLTPMMGQKQIYMLVYTTKHDLTETTRMINPAKLYAEGASNAIPDVADPVASHSGQGTLTVKLKTEQNSGNIMIGKIFGGSDAKTCCGR</sequence>
<dbReference type="GO" id="GO:0008643">
    <property type="term" value="P:carbohydrate transport"/>
    <property type="evidence" value="ECO:0007669"/>
    <property type="project" value="InterPro"/>
</dbReference>
<dbReference type="STRING" id="158822.LH23_06660"/>
<dbReference type="EMBL" id="UAVU01000003">
    <property type="protein sequence ID" value="SQA98229.1"/>
    <property type="molecule type" value="Genomic_DNA"/>
</dbReference>
<dbReference type="Pfam" id="PF07148">
    <property type="entry name" value="MalM"/>
    <property type="match status" value="1"/>
</dbReference>
<protein>
    <submittedName>
        <fullName evidence="1">Maltose regulon periplasmic protein</fullName>
    </submittedName>
</protein>
<reference evidence="1 2" key="1">
    <citation type="submission" date="2018-06" db="EMBL/GenBank/DDBJ databases">
        <authorList>
            <consortium name="Pathogen Informatics"/>
            <person name="Doyle S."/>
        </authorList>
    </citation>
    <scope>NUCLEOTIDE SEQUENCE [LARGE SCALE GENOMIC DNA]</scope>
    <source>
        <strain evidence="1 2">NCTC12120</strain>
    </source>
</reference>